<evidence type="ECO:0000313" key="2">
    <source>
        <dbReference type="EMBL" id="KAK7090332.1"/>
    </source>
</evidence>
<dbReference type="EMBL" id="JBAMIC010000024">
    <property type="protein sequence ID" value="KAK7090332.1"/>
    <property type="molecule type" value="Genomic_DNA"/>
</dbReference>
<evidence type="ECO:0000256" key="1">
    <source>
        <dbReference type="SAM" id="SignalP"/>
    </source>
</evidence>
<proteinExistence type="predicted"/>
<evidence type="ECO:0000313" key="3">
    <source>
        <dbReference type="Proteomes" id="UP001374579"/>
    </source>
</evidence>
<sequence>MKIIIGLALCAFAAGQLGSLLDQLRDRFQTGTGEGDAVDTLHGWRLEYHYGGDHHVLLFINDHRVSGHRYCYVVPVGKSWENLMQDKVSVERITDELYALLKDPDHSEHQLRPTDLGTDYHHFDAARECRGHDTYDISYTPSFA</sequence>
<reference evidence="2 3" key="1">
    <citation type="submission" date="2024-02" db="EMBL/GenBank/DDBJ databases">
        <title>Chromosome-scale genome assembly of the rough periwinkle Littorina saxatilis.</title>
        <authorList>
            <person name="De Jode A."/>
            <person name="Faria R."/>
            <person name="Formenti G."/>
            <person name="Sims Y."/>
            <person name="Smith T.P."/>
            <person name="Tracey A."/>
            <person name="Wood J.M.D."/>
            <person name="Zagrodzka Z.B."/>
            <person name="Johannesson K."/>
            <person name="Butlin R.K."/>
            <person name="Leder E.H."/>
        </authorList>
    </citation>
    <scope>NUCLEOTIDE SEQUENCE [LARGE SCALE GENOMIC DNA]</scope>
    <source>
        <strain evidence="2">Snail1</strain>
        <tissue evidence="2">Muscle</tissue>
    </source>
</reference>
<keyword evidence="1" id="KW-0732">Signal</keyword>
<name>A0AAN9G0I7_9CAEN</name>
<accession>A0AAN9G0I7</accession>
<keyword evidence="3" id="KW-1185">Reference proteome</keyword>
<organism evidence="2 3">
    <name type="scientific">Littorina saxatilis</name>
    <dbReference type="NCBI Taxonomy" id="31220"/>
    <lineage>
        <taxon>Eukaryota</taxon>
        <taxon>Metazoa</taxon>
        <taxon>Spiralia</taxon>
        <taxon>Lophotrochozoa</taxon>
        <taxon>Mollusca</taxon>
        <taxon>Gastropoda</taxon>
        <taxon>Caenogastropoda</taxon>
        <taxon>Littorinimorpha</taxon>
        <taxon>Littorinoidea</taxon>
        <taxon>Littorinidae</taxon>
        <taxon>Littorina</taxon>
    </lineage>
</organism>
<comment type="caution">
    <text evidence="2">The sequence shown here is derived from an EMBL/GenBank/DDBJ whole genome shotgun (WGS) entry which is preliminary data.</text>
</comment>
<dbReference type="Proteomes" id="UP001374579">
    <property type="component" value="Unassembled WGS sequence"/>
</dbReference>
<feature type="signal peptide" evidence="1">
    <location>
        <begin position="1"/>
        <end position="15"/>
    </location>
</feature>
<feature type="chain" id="PRO_5042973232" evidence="1">
    <location>
        <begin position="16"/>
        <end position="144"/>
    </location>
</feature>
<protein>
    <submittedName>
        <fullName evidence="2">Uncharacterized protein</fullName>
    </submittedName>
</protein>
<gene>
    <name evidence="2" type="ORF">V1264_010145</name>
</gene>
<dbReference type="AlphaFoldDB" id="A0AAN9G0I7"/>